<name>A0A848MF32_9GAMM</name>
<dbReference type="RefSeq" id="WP_169402456.1">
    <property type="nucleotide sequence ID" value="NZ_JAADJU010000003.1"/>
</dbReference>
<gene>
    <name evidence="4" type="ORF">GW590_07820</name>
</gene>
<dbReference type="PROSITE" id="PS51459">
    <property type="entry name" value="FIDO"/>
    <property type="match status" value="1"/>
</dbReference>
<dbReference type="InterPro" id="IPR003812">
    <property type="entry name" value="Fido"/>
</dbReference>
<dbReference type="Gene3D" id="3.90.176.10">
    <property type="entry name" value="Toxin ADP-ribosyltransferase, Chain A, domain 1"/>
    <property type="match status" value="1"/>
</dbReference>
<feature type="coiled-coil region" evidence="1">
    <location>
        <begin position="2042"/>
        <end position="2069"/>
    </location>
</feature>
<evidence type="ECO:0000313" key="5">
    <source>
        <dbReference type="Proteomes" id="UP000585363"/>
    </source>
</evidence>
<reference evidence="4 5" key="2">
    <citation type="submission" date="2020-06" db="EMBL/GenBank/DDBJ databases">
        <title>Polyphasic characterization of a Rahnella strain isolated from tree sap.</title>
        <authorList>
            <person name="Kim I.S."/>
        </authorList>
    </citation>
    <scope>NUCLEOTIDE SEQUENCE [LARGE SCALE GENOMIC DNA]</scope>
    <source>
        <strain evidence="4 5">SAP-1</strain>
    </source>
</reference>
<comment type="caution">
    <text evidence="4">The sequence shown here is derived from an EMBL/GenBank/DDBJ whole genome shotgun (WGS) entry which is preliminary data.</text>
</comment>
<dbReference type="Proteomes" id="UP000585363">
    <property type="component" value="Unassembled WGS sequence"/>
</dbReference>
<feature type="compositionally biased region" description="Polar residues" evidence="2">
    <location>
        <begin position="9"/>
        <end position="38"/>
    </location>
</feature>
<evidence type="ECO:0000256" key="1">
    <source>
        <dbReference type="SAM" id="Coils"/>
    </source>
</evidence>
<reference evidence="4 5" key="1">
    <citation type="submission" date="2020-01" db="EMBL/GenBank/DDBJ databases">
        <authorList>
            <person name="Lee S.D."/>
        </authorList>
    </citation>
    <scope>NUCLEOTIDE SEQUENCE [LARGE SCALE GENOMIC DNA]</scope>
    <source>
        <strain evidence="4 5">SAP-1</strain>
    </source>
</reference>
<keyword evidence="5" id="KW-1185">Reference proteome</keyword>
<evidence type="ECO:0000313" key="4">
    <source>
        <dbReference type="EMBL" id="NMP26767.1"/>
    </source>
</evidence>
<evidence type="ECO:0000259" key="3">
    <source>
        <dbReference type="PROSITE" id="PS51459"/>
    </source>
</evidence>
<accession>A0A848MF32</accession>
<protein>
    <recommendedName>
        <fullName evidence="3">Fido domain-containing protein</fullName>
    </recommendedName>
</protein>
<organism evidence="4 5">
    <name type="scientific">Rouxiella aceris</name>
    <dbReference type="NCBI Taxonomy" id="2703884"/>
    <lineage>
        <taxon>Bacteria</taxon>
        <taxon>Pseudomonadati</taxon>
        <taxon>Pseudomonadota</taxon>
        <taxon>Gammaproteobacteria</taxon>
        <taxon>Enterobacterales</taxon>
        <taxon>Yersiniaceae</taxon>
        <taxon>Rouxiella</taxon>
    </lineage>
</organism>
<feature type="domain" description="Fido" evidence="3">
    <location>
        <begin position="2541"/>
        <end position="2666"/>
    </location>
</feature>
<dbReference type="EMBL" id="JAADJU010000003">
    <property type="protein sequence ID" value="NMP26767.1"/>
    <property type="molecule type" value="Genomic_DNA"/>
</dbReference>
<evidence type="ECO:0000256" key="2">
    <source>
        <dbReference type="SAM" id="MobiDB-lite"/>
    </source>
</evidence>
<dbReference type="SUPFAM" id="SSF140931">
    <property type="entry name" value="Fic-like"/>
    <property type="match status" value="1"/>
</dbReference>
<dbReference type="InterPro" id="IPR036597">
    <property type="entry name" value="Fido-like_dom_sf"/>
</dbReference>
<feature type="region of interest" description="Disordered" evidence="2">
    <location>
        <begin position="1"/>
        <end position="39"/>
    </location>
</feature>
<sequence length="3165" mass="355716">MAIPRANENKTNYNFKTFSSDSQEGAQATGESSSTGDGTNYHDHELIMAILEKIPEPSWDQDTRHFVLDVAEDLFRIKRDYCFKLDKEEILASPSDQENFIRKIIANGLGHNVSRIDTPQLKTLVSDEDIVKFKEEIIKHINPRADHYEKFLANGTHQLAQKVEDMEWDKSCYEKIFLLVVTMNHEQSLDKEADANDIIHLSERIEKNVSPTTKKINRETFIKIILAKYLKKEESSISQSDIDYLLGNIKKLLTEFPVICQRILQHFAEYNEKNAQRTTYDYPKKLFGTSLGPGKTTDTTRRSKININGIDYELTKQILKKLPKAEWDRDTRNLVLNVANDLFYEKYGNELDYDNLLKVPSTKDDFIRKVIANARGHKVSHANSTQLKILVIDEDIADFKKNLVEQIYRTPNRYEELLLNGTYGLAKQLEDEKWDHSCYHKVLKIVAMGSLLKMKPDNEHIPHTVSSNNLQQLIAKHVSPINGKIDRGQFLRLLLAAWNEQPASSPTREDIKKQLQHIKDFLKDFPLLCQKLLQKADGEYNPMANLHAPEFKALDNNRAFSKMTLTQKAVMIYRCLIAVKELYPFDKSSPTKPEEETKKLQRSVFGDSFYRQFYSENIKDGLDANDDVEEIHVENYADLKGATNSYATRMVNSAVGAIAGAAATGHSFGALAGAFFAGMNNVEARPPSQQGSIGFFPGQEVRTEEKVQEEKVAASNNTLTTPLTSVKPLLHKQFVQQLLKDEIKNAGKDSKMTPAERSIVNLDLFESYFQDYTQACNSTEPDVMAVVQLVRERDENLAGATDEQIRQDKFFVSTLTTRILNGEIRLAASNLTGSISTLYPQIESEVLRQKGISPQTAQNIISVNEGNNTPGLAHARESITDRVNDSLARYADNNVFPGVDSRKAQSQKDAVIARYEHDYQEIYAQRAQPEIAMRINRIVTELNLDPQKSAEHWHNPIFVATLMQYLLNDEFPLNGFSQTGSLSQAFADMGFYAFPLSSLVENYIKEEVTKKIGALAQGNISSAELLQVLVPSYMRDYLVAWENSHDSNVQKVINLFQHNNANLAHIDIDQLWQEPKFAKAMMDEIFSASSSKIVSGKEKTGALKDIGIKLAGPGPQSKAAAAESTASPDIDRDGNLIILKRGERTALPKYWPVKFPVDQYIQLLRHHFNPELGNDPQIGWQNSVITCDLRQLLLLPLRNHPLVFPEHWSQDLKDAIRLYRMTAQLHTENTPTAAPFNFNEQKQRIEDDSREIKSLLEESDVALERMAYKKWLNENSAALKPNVTSSPQLTRLLDRLGSTRGKDINSWQELSFERLPQHVKGWREVLSPLQAEGDRVVSQVQQELGKRLPINDMLHLDKFQVAKNLASQYPSADANSILTALINPLGFGWKWPQGVANNEKLQQDIITWREASKAQKSLSQDSYNTQLLTVLHNRLDYQEVLRSITAQRAQQAGINLPQDTDITLNVKTDSWLRLAIAEGFKRTAIGALVATIENEPIIKPSHIELTVSLGDLVTGTWRENLMAKLGFGWSITTPVAHPQLEVQAAKVQDTSKLTPEQLKGLPADGKLSAQQIEKLTADIVHQDHSAEALALLQNKEMQKGHVQQKVRMGSLAADRLLDDIQHNKVQAAPSDIGFGSSIAALTRLRNGEAVAHSPLGIKSREGTLPVQDLICLKLNSEQVAILSLRNGQYLVADKTMLSVQNEGHFLLENASPELESILLEHMDARQKADCIIRNGNDMQQKLQTINSNMLRSQLSQKQMPSWSTLYTIDRGPGEDRFKTELKDVYKSHPQYNQVIKPLIERLGNSAEDFQKTERLLYAPLHPTDGIEVRLTLSPGKEKTQPLQQTAQENLMWDVATLNRAIDNYSHGKQELRDEQWQTTREFLFSTAISIGAGVLTAGVGTAAGLSKTAIWLINVATQAGLAGTEGLVKASNEINEEKREAAYAGVPYEIALSIAGDIGMDKILPAAWKVLKRGVNAGLQLSVLKSLAKTLSDVTSPKVMQHAHLWQTASASERTQRVINAIMETDGAQAKLKSTNDGLTPEARHKNLRQEIKNNIEQFRHNVNAEEQSFLAEFMAGYQKVDESFDPKVQPVKMNLPDEKARELKLPNIRCKRNEIAECTLPSGSLEKLIGTDLSEYNKISREMDFDSGLSRYLPKFLRKSGSSLASVSKMKDLDRYDYKVGTTLYRGHFGQAKDVMQQGVMRNPAKVDPNETFDEYLARVILHVGSIGQQGSVLSFSTLKSRAKEFQEGDVMTHTLVSVDIKGENSDLFMTPVQILKRYGDYALDNNVLRKDDIKALTEKVEANLEDNLNKQSKEIMLNNKLPQEVKIQQLRELRHKLEVEKNAEFEREKTKLCRERVINMIGLLTSSMKEHEVIFMGQFPGYAVGEIPSASVQGLTIRADLSWNETPLVPISDLYTTNLDDPAASTKLFKSMLTTSEFKKLKDTFYKNNPTTTPEIFGEVLKMELQKVRYIYQQLENLKYAQFPRLEVPQVPLGLKQQTDEAAKWIRISSNEWLHSPEKDKDISQLLTKYIGMDDKKLYSMEGLNAIAKDLGTDIQPRMILKDNDHSYAASYLGQKMLRNFLLNFENAGATADNALRVLGAILACHPFGDANGRAARFLYAVIQLKSGNFVPLPDELQNDLSAIANRDMWKHMDMPKVNKVTLELKNMPTTLSSKDNAQLMARYTEYLKASNAENLQEIVDYNEAGSGRINKELRRSADLGQKNAKVADFMLQFNQLYDYHGVAYRAAFVSEEGASMLEKAAGKYIADKGVQSASIELYNLRKWSEDPFIKTPNNNNGVKVNYIFDRSISKKNLSAGFVKDHVAVPPGTMMKVTAVKKENGELFVYCTSGAEKQPQTVFDPYSGRKYSAKEVSGFHKAYKYVAEDGLLSPSCSGVSQTRSARSAGPRCFPPIKGINYHVGSNGIASMQRPTNIPLSVPEGTAPAHNRWGASIDQLVDGLKDKDIRTIISLDKKMDAPCPPGTANAAPTQAATFARKLDGIGIKYIADKDNYFEEGFDFPVAVQVYNTLMLGKVDRLVTLIKNEQQNAPGKVVVVHGGSGNGSAGVVKGAVLVEKYLREDRQQYRKDIEKKQPEAKTNVLANDNYIYYSEPDASLPSQHEIDVYKVVKRAIEETRQDHPKAIERRSDIKLLNAYAEYLVEKLRS</sequence>
<dbReference type="Gene3D" id="1.10.3290.10">
    <property type="entry name" value="Fido-like domain"/>
    <property type="match status" value="1"/>
</dbReference>
<proteinExistence type="predicted"/>
<keyword evidence="1" id="KW-0175">Coiled coil</keyword>